<keyword evidence="1" id="KW-1133">Transmembrane helix</keyword>
<dbReference type="Proteomes" id="UP000324222">
    <property type="component" value="Unassembled WGS sequence"/>
</dbReference>
<comment type="caution">
    <text evidence="2">The sequence shown here is derived from an EMBL/GenBank/DDBJ whole genome shotgun (WGS) entry which is preliminary data.</text>
</comment>
<reference evidence="2 3" key="1">
    <citation type="submission" date="2019-05" db="EMBL/GenBank/DDBJ databases">
        <title>Another draft genome of Portunus trituberculatus and its Hox gene families provides insights of decapod evolution.</title>
        <authorList>
            <person name="Jeong J.-H."/>
            <person name="Song I."/>
            <person name="Kim S."/>
            <person name="Choi T."/>
            <person name="Kim D."/>
            <person name="Ryu S."/>
            <person name="Kim W."/>
        </authorList>
    </citation>
    <scope>NUCLEOTIDE SEQUENCE [LARGE SCALE GENOMIC DNA]</scope>
    <source>
        <tissue evidence="2">Muscle</tissue>
    </source>
</reference>
<evidence type="ECO:0000256" key="1">
    <source>
        <dbReference type="SAM" id="Phobius"/>
    </source>
</evidence>
<sequence>MRCITTTVQGLRQRGGDDDDDKPSYFEVNAAVFVVKHLMRRDEKVHHDMTHTEIFFFIKDEKTVTVDKVKMSADSVPNRKGMDEKRMVIIGVVSSLCLVSTSFHVVPHRSSVTVV</sequence>
<proteinExistence type="predicted"/>
<name>A0A5B7HJP5_PORTR</name>
<keyword evidence="1" id="KW-0472">Membrane</keyword>
<protein>
    <submittedName>
        <fullName evidence="2">Uncharacterized protein</fullName>
    </submittedName>
</protein>
<accession>A0A5B7HJP5</accession>
<evidence type="ECO:0000313" key="3">
    <source>
        <dbReference type="Proteomes" id="UP000324222"/>
    </source>
</evidence>
<keyword evidence="3" id="KW-1185">Reference proteome</keyword>
<keyword evidence="1" id="KW-0812">Transmembrane</keyword>
<dbReference type="EMBL" id="VSRR010036043">
    <property type="protein sequence ID" value="MPC73081.1"/>
    <property type="molecule type" value="Genomic_DNA"/>
</dbReference>
<evidence type="ECO:0000313" key="2">
    <source>
        <dbReference type="EMBL" id="MPC73081.1"/>
    </source>
</evidence>
<dbReference type="AlphaFoldDB" id="A0A5B7HJP5"/>
<gene>
    <name evidence="2" type="ORF">E2C01_067399</name>
</gene>
<feature type="transmembrane region" description="Helical" evidence="1">
    <location>
        <begin position="87"/>
        <end position="106"/>
    </location>
</feature>
<organism evidence="2 3">
    <name type="scientific">Portunus trituberculatus</name>
    <name type="common">Swimming crab</name>
    <name type="synonym">Neptunus trituberculatus</name>
    <dbReference type="NCBI Taxonomy" id="210409"/>
    <lineage>
        <taxon>Eukaryota</taxon>
        <taxon>Metazoa</taxon>
        <taxon>Ecdysozoa</taxon>
        <taxon>Arthropoda</taxon>
        <taxon>Crustacea</taxon>
        <taxon>Multicrustacea</taxon>
        <taxon>Malacostraca</taxon>
        <taxon>Eumalacostraca</taxon>
        <taxon>Eucarida</taxon>
        <taxon>Decapoda</taxon>
        <taxon>Pleocyemata</taxon>
        <taxon>Brachyura</taxon>
        <taxon>Eubrachyura</taxon>
        <taxon>Portunoidea</taxon>
        <taxon>Portunidae</taxon>
        <taxon>Portuninae</taxon>
        <taxon>Portunus</taxon>
    </lineage>
</organism>